<feature type="domain" description="Helicase/UvrB N-terminal" evidence="2">
    <location>
        <begin position="116"/>
        <end position="312"/>
    </location>
</feature>
<name>A0A451AWG0_9GAMM</name>
<dbReference type="PANTHER" id="PTHR47396">
    <property type="entry name" value="TYPE I RESTRICTION ENZYME ECOKI R PROTEIN"/>
    <property type="match status" value="1"/>
</dbReference>
<dbReference type="Gene3D" id="3.40.50.300">
    <property type="entry name" value="P-loop containing nucleotide triphosphate hydrolases"/>
    <property type="match status" value="2"/>
</dbReference>
<dbReference type="PANTHER" id="PTHR47396:SF1">
    <property type="entry name" value="ATP-DEPENDENT HELICASE IRC3-RELATED"/>
    <property type="match status" value="1"/>
</dbReference>
<dbReference type="GO" id="GO:0005524">
    <property type="term" value="F:ATP binding"/>
    <property type="evidence" value="ECO:0007669"/>
    <property type="project" value="InterPro"/>
</dbReference>
<feature type="compositionally biased region" description="Acidic residues" evidence="1">
    <location>
        <begin position="533"/>
        <end position="547"/>
    </location>
</feature>
<evidence type="ECO:0000313" key="3">
    <source>
        <dbReference type="EMBL" id="VFK62252.1"/>
    </source>
</evidence>
<feature type="region of interest" description="Disordered" evidence="1">
    <location>
        <begin position="511"/>
        <end position="554"/>
    </location>
</feature>
<gene>
    <name evidence="3" type="ORF">BECKUNK1418G_GA0071005_10235</name>
    <name evidence="4" type="ORF">BECKUNK1418H_GA0071006_10285</name>
</gene>
<dbReference type="InterPro" id="IPR006935">
    <property type="entry name" value="Helicase/UvrB_N"/>
</dbReference>
<accession>A0A451AWG0</accession>
<dbReference type="EMBL" id="CAADFZ010000023">
    <property type="protein sequence ID" value="VFK62252.1"/>
    <property type="molecule type" value="Genomic_DNA"/>
</dbReference>
<dbReference type="Pfam" id="PF04851">
    <property type="entry name" value="ResIII"/>
    <property type="match status" value="1"/>
</dbReference>
<dbReference type="GO" id="GO:0005829">
    <property type="term" value="C:cytosol"/>
    <property type="evidence" value="ECO:0007669"/>
    <property type="project" value="TreeGrafter"/>
</dbReference>
<dbReference type="GO" id="GO:0003677">
    <property type="term" value="F:DNA binding"/>
    <property type="evidence" value="ECO:0007669"/>
    <property type="project" value="InterPro"/>
</dbReference>
<dbReference type="GO" id="GO:0016787">
    <property type="term" value="F:hydrolase activity"/>
    <property type="evidence" value="ECO:0007669"/>
    <property type="project" value="InterPro"/>
</dbReference>
<dbReference type="InterPro" id="IPR050742">
    <property type="entry name" value="Helicase_Restrict-Modif_Enz"/>
</dbReference>
<feature type="region of interest" description="Disordered" evidence="1">
    <location>
        <begin position="655"/>
        <end position="675"/>
    </location>
</feature>
<dbReference type="SUPFAM" id="SSF52540">
    <property type="entry name" value="P-loop containing nucleoside triphosphate hydrolases"/>
    <property type="match status" value="1"/>
</dbReference>
<reference evidence="4" key="1">
    <citation type="submission" date="2019-02" db="EMBL/GenBank/DDBJ databases">
        <authorList>
            <person name="Gruber-Vodicka R. H."/>
            <person name="Seah K. B. B."/>
        </authorList>
    </citation>
    <scope>NUCLEOTIDE SEQUENCE</scope>
    <source>
        <strain evidence="4">BECK_BY19</strain>
        <strain evidence="3">BECK_BY8</strain>
    </source>
</reference>
<evidence type="ECO:0000259" key="2">
    <source>
        <dbReference type="Pfam" id="PF04851"/>
    </source>
</evidence>
<protein>
    <submittedName>
        <fullName evidence="4">Type III restriction enzyme</fullName>
    </submittedName>
</protein>
<dbReference type="EMBL" id="CAADGD010000028">
    <property type="protein sequence ID" value="VFK70384.1"/>
    <property type="molecule type" value="Genomic_DNA"/>
</dbReference>
<dbReference type="InterPro" id="IPR027417">
    <property type="entry name" value="P-loop_NTPase"/>
</dbReference>
<proteinExistence type="predicted"/>
<sequence>MPDIPSSTLPKTTIDRLIIDSPFEAPKRHWRYDRERRGFELVAGRRPAGYVVATPDSKAFDDPGIFVPIPLVNELRPRIDAWRAAGYPGATGITRRLLEHWRDPESFDARRFFFCQLEAVETLIWLTEAPASARAGIEVPGDGGGFSRQCCKMATGSGKTIVMAMVIAWQILNAAQSVARASSSAYSGHAAGDGCATDRRFSRHVLIIAPGLTVKNRLAVLEPAGEGNYYDAFDIVPSSLLDKLRQGRVLIRNWHALAWDSEEQIEKRRSVDKRGMQSDEAYAREVLGEMANARDLLVINDEAHHAWRVNWEAEGKYLRSRDMKDSAQEATVWIGGLDRLHRARGILGCYDFSATPFMPSGRKSSEEALFGWIVSDFGLNDAIESGLVKTPRVVVRDDAVPEAGDYKSRFYHIYNDPEVKDDLNRRARPEEPLPGLVLNAYYLLGFDWREAWRAWDKAGSPTPPVMITVCNRTETAARVKHAFDSKRISIDELCDPARVLHIDSKVLEQAESVAQTSSPAYMEEGKNASETVATDEENRGEEEESREEEGRRGRLRYRTQAERAELLRRTVDTVGKVGQPGEKIRNVISVGMLSEGWDAKTVTHIMGLRAFSSQLLCEQVVGRGLRRTAYEINPETGLFDAEYVNIFGVPFTFLPHEGGEGGPPPPPKPKTAVEPDPAKAGFEIRWPNVARIERISQPTLVLDWFGIEPLTLDATETRRIAEIAPMLAGKPDVANIRRIDLERLAREFRTQRIIFETARDVFDQMKHTWRGSREVLLAQLVGIVEGFIRSDRIIVSPPLPQRDDLLRRLIITLDMSRVVQHIWAAVQQENTERLAIVLDRDHPFLATGRMRTWYTGKPCERTRRSHINVCVYDSTWEASDAFALDDSDAVDAWVKNDHLGFEILYLYRGVARKYRPDFLARLKSGEMLVLETKGRRTEQDKVKLRYLAEWVDAVNADGRFGKWRCAETRNPGEIRDVLYRAVTQASPAA</sequence>
<dbReference type="NCBIfam" id="NF046055">
    <property type="entry name" value="restr_BPTD_3080"/>
    <property type="match status" value="1"/>
</dbReference>
<dbReference type="AlphaFoldDB" id="A0A451AWG0"/>
<organism evidence="4">
    <name type="scientific">Candidatus Kentrum sp. UNK</name>
    <dbReference type="NCBI Taxonomy" id="2126344"/>
    <lineage>
        <taxon>Bacteria</taxon>
        <taxon>Pseudomonadati</taxon>
        <taxon>Pseudomonadota</taxon>
        <taxon>Gammaproteobacteria</taxon>
        <taxon>Candidatus Kentrum</taxon>
    </lineage>
</organism>
<evidence type="ECO:0000313" key="4">
    <source>
        <dbReference type="EMBL" id="VFK70384.1"/>
    </source>
</evidence>
<evidence type="ECO:0000256" key="1">
    <source>
        <dbReference type="SAM" id="MobiDB-lite"/>
    </source>
</evidence>